<reference evidence="1" key="1">
    <citation type="submission" date="2020-04" db="EMBL/GenBank/DDBJ databases">
        <authorList>
            <person name="Chiriac C."/>
            <person name="Salcher M."/>
            <person name="Ghai R."/>
            <person name="Kavagutti S V."/>
        </authorList>
    </citation>
    <scope>NUCLEOTIDE SEQUENCE</scope>
</reference>
<gene>
    <name evidence="1" type="ORF">UFOVP724_68</name>
</gene>
<evidence type="ECO:0000313" key="1">
    <source>
        <dbReference type="EMBL" id="CAB4160084.1"/>
    </source>
</evidence>
<dbReference type="SUPFAM" id="SSF47090">
    <property type="entry name" value="PGBD-like"/>
    <property type="match status" value="1"/>
</dbReference>
<organism evidence="1">
    <name type="scientific">uncultured Caudovirales phage</name>
    <dbReference type="NCBI Taxonomy" id="2100421"/>
    <lineage>
        <taxon>Viruses</taxon>
        <taxon>Duplodnaviria</taxon>
        <taxon>Heunggongvirae</taxon>
        <taxon>Uroviricota</taxon>
        <taxon>Caudoviricetes</taxon>
        <taxon>Peduoviridae</taxon>
        <taxon>Maltschvirus</taxon>
        <taxon>Maltschvirus maltsch</taxon>
    </lineage>
</organism>
<name>A0A6J5NXU5_9CAUD</name>
<accession>A0A6J5NXU5</accession>
<dbReference type="EMBL" id="LR796696">
    <property type="protein sequence ID" value="CAB4160084.1"/>
    <property type="molecule type" value="Genomic_DNA"/>
</dbReference>
<protein>
    <submittedName>
        <fullName evidence="1">Peptidoglycan binding-like</fullName>
    </submittedName>
</protein>
<dbReference type="InterPro" id="IPR036365">
    <property type="entry name" value="PGBD-like_sf"/>
</dbReference>
<proteinExistence type="predicted"/>
<sequence length="221" mass="26383">MTDEELNIVSDLLDSWKEFNWEPEWFDWKKIDIELYSRILRFQKSHHLEVTGIIDYKTYEKLYTVRSPDKVERERGRKSAEIQTNKITLLGKDYSMLNTVQYDMQEEELKEIGIVKSDNSKSNIYVGLARTTNEAMYNQILKQKQKLPHFVIDVNAFIYQYLGVEYTANDNMDIRNDNTVIVKVVTMSNMNENQRNMLEILIARLKRQLNIEQRYVKYEST</sequence>